<reference evidence="2 3" key="1">
    <citation type="journal article" date="2019" name="Int. J. Syst. Evol. Microbiol.">
        <title>The Global Catalogue of Microorganisms (GCM) 10K type strain sequencing project: providing services to taxonomists for standard genome sequencing and annotation.</title>
        <authorList>
            <consortium name="The Broad Institute Genomics Platform"/>
            <consortium name="The Broad Institute Genome Sequencing Center for Infectious Disease"/>
            <person name="Wu L."/>
            <person name="Ma J."/>
        </authorList>
    </citation>
    <scope>NUCLEOTIDE SEQUENCE [LARGE SCALE GENOMIC DNA]</scope>
    <source>
        <strain evidence="2 3">JCM 16374</strain>
    </source>
</reference>
<evidence type="ECO:0000313" key="2">
    <source>
        <dbReference type="EMBL" id="GAA2687068.1"/>
    </source>
</evidence>
<evidence type="ECO:0008006" key="4">
    <source>
        <dbReference type="Google" id="ProtNLM"/>
    </source>
</evidence>
<evidence type="ECO:0000256" key="1">
    <source>
        <dbReference type="SAM" id="Coils"/>
    </source>
</evidence>
<dbReference type="EMBL" id="BAAARK010000040">
    <property type="protein sequence ID" value="GAA2687068.1"/>
    <property type="molecule type" value="Genomic_DNA"/>
</dbReference>
<name>A0ABN3SW88_9ACTN</name>
<evidence type="ECO:0000313" key="3">
    <source>
        <dbReference type="Proteomes" id="UP001500994"/>
    </source>
</evidence>
<feature type="coiled-coil region" evidence="1">
    <location>
        <begin position="16"/>
        <end position="74"/>
    </location>
</feature>
<comment type="caution">
    <text evidence="2">The sequence shown here is derived from an EMBL/GenBank/DDBJ whole genome shotgun (WGS) entry which is preliminary data.</text>
</comment>
<proteinExistence type="predicted"/>
<gene>
    <name evidence="2" type="ORF">GCM10009864_70990</name>
</gene>
<dbReference type="RefSeq" id="WP_344583514.1">
    <property type="nucleotide sequence ID" value="NZ_BAAARK010000040.1"/>
</dbReference>
<keyword evidence="1" id="KW-0175">Coiled coil</keyword>
<accession>A0ABN3SW88</accession>
<keyword evidence="3" id="KW-1185">Reference proteome</keyword>
<dbReference type="Proteomes" id="UP001500994">
    <property type="component" value="Unassembled WGS sequence"/>
</dbReference>
<sequence>MRPTLLTDEDYTANDMAEVHRQMDSLLAEIAVLAKRTDEQGQWAPASSSRLAQLKEAQQALDQLYAALRSVRTAVSNADAAAGTAFSARAEAVHELPEYVLAPH</sequence>
<protein>
    <recommendedName>
        <fullName evidence="4">WXG100 family type VII secretion target</fullName>
    </recommendedName>
</protein>
<organism evidence="2 3">
    <name type="scientific">Streptomyces lunalinharesii</name>
    <dbReference type="NCBI Taxonomy" id="333384"/>
    <lineage>
        <taxon>Bacteria</taxon>
        <taxon>Bacillati</taxon>
        <taxon>Actinomycetota</taxon>
        <taxon>Actinomycetes</taxon>
        <taxon>Kitasatosporales</taxon>
        <taxon>Streptomycetaceae</taxon>
        <taxon>Streptomyces</taxon>
    </lineage>
</organism>